<feature type="region of interest" description="Disordered" evidence="1">
    <location>
        <begin position="298"/>
        <end position="387"/>
    </location>
</feature>
<comment type="caution">
    <text evidence="2">The sequence shown here is derived from an EMBL/GenBank/DDBJ whole genome shotgun (WGS) entry which is preliminary data.</text>
</comment>
<dbReference type="SUPFAM" id="SSF56300">
    <property type="entry name" value="Metallo-dependent phosphatases"/>
    <property type="match status" value="1"/>
</dbReference>
<evidence type="ECO:0000256" key="1">
    <source>
        <dbReference type="SAM" id="MobiDB-lite"/>
    </source>
</evidence>
<gene>
    <name evidence="2" type="ORF">F8B43_4329</name>
</gene>
<proteinExistence type="predicted"/>
<dbReference type="Gene3D" id="3.60.21.10">
    <property type="match status" value="1"/>
</dbReference>
<dbReference type="EMBL" id="WEKV01000018">
    <property type="protein sequence ID" value="KAB7783035.1"/>
    <property type="molecule type" value="Genomic_DNA"/>
</dbReference>
<feature type="compositionally biased region" description="Low complexity" evidence="1">
    <location>
        <begin position="320"/>
        <end position="331"/>
    </location>
</feature>
<reference evidence="2 3" key="1">
    <citation type="submission" date="2019-10" db="EMBL/GenBank/DDBJ databases">
        <title>Draft Genome Sequence of the Caffeine Degrading Methylotroph Methylorubrum populi PINKEL.</title>
        <authorList>
            <person name="Dawson S.C."/>
            <person name="Zhang X."/>
            <person name="Wright M.E."/>
            <person name="Sharma G."/>
            <person name="Langner J.T."/>
            <person name="Ditty J.L."/>
            <person name="Subuyuj G.A."/>
        </authorList>
    </citation>
    <scope>NUCLEOTIDE SEQUENCE [LARGE SCALE GENOMIC DNA]</scope>
    <source>
        <strain evidence="2 3">Pinkel</strain>
    </source>
</reference>
<dbReference type="Proteomes" id="UP000469949">
    <property type="component" value="Unassembled WGS sequence"/>
</dbReference>
<evidence type="ECO:0000313" key="3">
    <source>
        <dbReference type="Proteomes" id="UP000469949"/>
    </source>
</evidence>
<dbReference type="GO" id="GO:0016787">
    <property type="term" value="F:hydrolase activity"/>
    <property type="evidence" value="ECO:0007669"/>
    <property type="project" value="InterPro"/>
</dbReference>
<name>A0A514KSL1_9HYPH</name>
<sequence>MSARDDLLVFAHIGDLHLTDPQAGNARDYRALIAQLDEANGLDFVFLPGDNADNGRPEQYALVRAGLDGLRLPAHVITGDHDMEGGSLDAFYAGLGVPRLPYAVTVSGTRCLFLDLCGSGSGGPDFRLGSEQLSWLERELAGAEAEGRDCALFMHSYPADLKAEGEGARVAELVHRGPVRLVEMGHTHYNELANDGRTVYAACRSTGQIEEGPVGYAIAALDRGGVAWRFKELDRPWPFVLITAPADRRLRLHDHGRPPCHGAEGPPENARADGTEIRAIVLGSAAITRCEYSLDGGPWQPMQAGDGDRRYRARLDGPPSASSARRIAVRALDAEGGTDEDAVEPAGPHAPPPVSKGIGSDADAVGAWPEKGLIGTQLGPNRNGRQW</sequence>
<feature type="compositionally biased region" description="Basic and acidic residues" evidence="1">
    <location>
        <begin position="306"/>
        <end position="315"/>
    </location>
</feature>
<dbReference type="InterPro" id="IPR051918">
    <property type="entry name" value="STPP_CPPED1"/>
</dbReference>
<dbReference type="Pfam" id="PF00149">
    <property type="entry name" value="Metallophos"/>
    <property type="match status" value="1"/>
</dbReference>
<dbReference type="PANTHER" id="PTHR43143">
    <property type="entry name" value="METALLOPHOSPHOESTERASE, CALCINEURIN SUPERFAMILY"/>
    <property type="match status" value="1"/>
</dbReference>
<feature type="compositionally biased region" description="Polar residues" evidence="1">
    <location>
        <begin position="378"/>
        <end position="387"/>
    </location>
</feature>
<dbReference type="AlphaFoldDB" id="A0A514KSL1"/>
<dbReference type="RefSeq" id="WP_141953358.1">
    <property type="nucleotide sequence ID" value="NZ_CP039546.1"/>
</dbReference>
<protein>
    <submittedName>
        <fullName evidence="2">Uncharacterized protein</fullName>
    </submittedName>
</protein>
<organism evidence="2 3">
    <name type="scientific">Methylorubrum populi</name>
    <dbReference type="NCBI Taxonomy" id="223967"/>
    <lineage>
        <taxon>Bacteria</taxon>
        <taxon>Pseudomonadati</taxon>
        <taxon>Pseudomonadota</taxon>
        <taxon>Alphaproteobacteria</taxon>
        <taxon>Hyphomicrobiales</taxon>
        <taxon>Methylobacteriaceae</taxon>
        <taxon>Methylorubrum</taxon>
    </lineage>
</organism>
<dbReference type="InterPro" id="IPR029052">
    <property type="entry name" value="Metallo-depent_PP-like"/>
</dbReference>
<accession>A0A514KSL1</accession>
<evidence type="ECO:0000313" key="2">
    <source>
        <dbReference type="EMBL" id="KAB7783035.1"/>
    </source>
</evidence>
<dbReference type="InterPro" id="IPR004843">
    <property type="entry name" value="Calcineurin-like_PHP"/>
</dbReference>
<dbReference type="PANTHER" id="PTHR43143:SF1">
    <property type="entry name" value="SERINE_THREONINE-PROTEIN PHOSPHATASE CPPED1"/>
    <property type="match status" value="1"/>
</dbReference>